<gene>
    <name evidence="5" type="ORF">EDC64_102146</name>
</gene>
<evidence type="ECO:0000313" key="6">
    <source>
        <dbReference type="Proteomes" id="UP000294664"/>
    </source>
</evidence>
<dbReference type="SUPFAM" id="SSF52172">
    <property type="entry name" value="CheY-like"/>
    <property type="match status" value="1"/>
</dbReference>
<dbReference type="RefSeq" id="WP_132030149.1">
    <property type="nucleotide sequence ID" value="NZ_SMAI01000002.1"/>
</dbReference>
<accession>A0A4R3M5F1</accession>
<dbReference type="GO" id="GO:0006355">
    <property type="term" value="P:regulation of DNA-templated transcription"/>
    <property type="evidence" value="ECO:0007669"/>
    <property type="project" value="TreeGrafter"/>
</dbReference>
<dbReference type="PROSITE" id="PS50110">
    <property type="entry name" value="RESPONSE_REGULATORY"/>
    <property type="match status" value="1"/>
</dbReference>
<keyword evidence="1" id="KW-0238">DNA-binding</keyword>
<dbReference type="SMART" id="SM00850">
    <property type="entry name" value="LytTR"/>
    <property type="match status" value="1"/>
</dbReference>
<dbReference type="GO" id="GO:0000976">
    <property type="term" value="F:transcription cis-regulatory region binding"/>
    <property type="evidence" value="ECO:0007669"/>
    <property type="project" value="TreeGrafter"/>
</dbReference>
<dbReference type="GO" id="GO:0000156">
    <property type="term" value="F:phosphorelay response regulator activity"/>
    <property type="evidence" value="ECO:0007669"/>
    <property type="project" value="TreeGrafter"/>
</dbReference>
<name>A0A4R3M5F1_9HYPH</name>
<feature type="domain" description="HTH LytTR-type" evidence="4">
    <location>
        <begin position="129"/>
        <end position="235"/>
    </location>
</feature>
<dbReference type="Gene3D" id="2.40.50.1020">
    <property type="entry name" value="LytTr DNA-binding domain"/>
    <property type="match status" value="1"/>
</dbReference>
<dbReference type="OrthoDB" id="582170at2"/>
<organism evidence="5 6">
    <name type="scientific">Aquabacter spiritensis</name>
    <dbReference type="NCBI Taxonomy" id="933073"/>
    <lineage>
        <taxon>Bacteria</taxon>
        <taxon>Pseudomonadati</taxon>
        <taxon>Pseudomonadota</taxon>
        <taxon>Alphaproteobacteria</taxon>
        <taxon>Hyphomicrobiales</taxon>
        <taxon>Xanthobacteraceae</taxon>
        <taxon>Aquabacter</taxon>
    </lineage>
</organism>
<dbReference type="GO" id="GO:0032993">
    <property type="term" value="C:protein-DNA complex"/>
    <property type="evidence" value="ECO:0007669"/>
    <property type="project" value="TreeGrafter"/>
</dbReference>
<evidence type="ECO:0000259" key="3">
    <source>
        <dbReference type="PROSITE" id="PS50110"/>
    </source>
</evidence>
<dbReference type="AlphaFoldDB" id="A0A4R3M5F1"/>
<dbReference type="PROSITE" id="PS50930">
    <property type="entry name" value="HTH_LYTTR"/>
    <property type="match status" value="1"/>
</dbReference>
<dbReference type="InterPro" id="IPR039420">
    <property type="entry name" value="WalR-like"/>
</dbReference>
<dbReference type="Pfam" id="PF00072">
    <property type="entry name" value="Response_reg"/>
    <property type="match status" value="1"/>
</dbReference>
<dbReference type="EMBL" id="SMAI01000002">
    <property type="protein sequence ID" value="TCT06667.1"/>
    <property type="molecule type" value="Genomic_DNA"/>
</dbReference>
<feature type="domain" description="Response regulatory" evidence="3">
    <location>
        <begin position="3"/>
        <end position="114"/>
    </location>
</feature>
<dbReference type="InterPro" id="IPR007492">
    <property type="entry name" value="LytTR_DNA-bd_dom"/>
</dbReference>
<keyword evidence="6" id="KW-1185">Reference proteome</keyword>
<dbReference type="Proteomes" id="UP000294664">
    <property type="component" value="Unassembled WGS sequence"/>
</dbReference>
<proteinExistence type="predicted"/>
<sequence>MLRVLIVDDEPLARRAIRRLLAPHAGVQIAGEAEGIADALDLIARTRPDAVFLDIELGGADGFDLLAGLETPPKIVFVTAYAEYAVEAFKVEAVDYLLKPVAPERLAEALARIERLQAAAPARDAAGLIELRTPNRTVLAAPGDIVALRADGDFTRILLADQPALMIWRTLGHFETVLPCPPFLRLGRSLMINRARLRRIDSRTRDDVRLTFSGLTEPVPVGRTAALRLREALGQMRTPSAPSDEIERT</sequence>
<evidence type="ECO:0000256" key="1">
    <source>
        <dbReference type="ARBA" id="ARBA00023125"/>
    </source>
</evidence>
<dbReference type="Gene3D" id="3.40.50.2300">
    <property type="match status" value="1"/>
</dbReference>
<dbReference type="PANTHER" id="PTHR48111:SF69">
    <property type="entry name" value="RESPONSE REGULATOR RECEIVER"/>
    <property type="match status" value="1"/>
</dbReference>
<dbReference type="PANTHER" id="PTHR48111">
    <property type="entry name" value="REGULATOR OF RPOS"/>
    <property type="match status" value="1"/>
</dbReference>
<evidence type="ECO:0000256" key="2">
    <source>
        <dbReference type="PROSITE-ProRule" id="PRU00169"/>
    </source>
</evidence>
<evidence type="ECO:0000259" key="4">
    <source>
        <dbReference type="PROSITE" id="PS50930"/>
    </source>
</evidence>
<dbReference type="SMART" id="SM00448">
    <property type="entry name" value="REC"/>
    <property type="match status" value="1"/>
</dbReference>
<dbReference type="InterPro" id="IPR011006">
    <property type="entry name" value="CheY-like_superfamily"/>
</dbReference>
<dbReference type="InterPro" id="IPR001789">
    <property type="entry name" value="Sig_transdc_resp-reg_receiver"/>
</dbReference>
<keyword evidence="2" id="KW-0597">Phosphoprotein</keyword>
<comment type="caution">
    <text evidence="5">The sequence shown here is derived from an EMBL/GenBank/DDBJ whole genome shotgun (WGS) entry which is preliminary data.</text>
</comment>
<protein>
    <submittedName>
        <fullName evidence="5">LytTR family two component transcriptional regulator</fullName>
    </submittedName>
</protein>
<dbReference type="Pfam" id="PF04397">
    <property type="entry name" value="LytTR"/>
    <property type="match status" value="1"/>
</dbReference>
<evidence type="ECO:0000313" key="5">
    <source>
        <dbReference type="EMBL" id="TCT06667.1"/>
    </source>
</evidence>
<reference evidence="5 6" key="1">
    <citation type="submission" date="2019-03" db="EMBL/GenBank/DDBJ databases">
        <title>Genomic Encyclopedia of Type Strains, Phase IV (KMG-IV): sequencing the most valuable type-strain genomes for metagenomic binning, comparative biology and taxonomic classification.</title>
        <authorList>
            <person name="Goeker M."/>
        </authorList>
    </citation>
    <scope>NUCLEOTIDE SEQUENCE [LARGE SCALE GENOMIC DNA]</scope>
    <source>
        <strain evidence="5 6">DSM 9035</strain>
    </source>
</reference>
<dbReference type="GO" id="GO:0005829">
    <property type="term" value="C:cytosol"/>
    <property type="evidence" value="ECO:0007669"/>
    <property type="project" value="TreeGrafter"/>
</dbReference>
<feature type="modified residue" description="4-aspartylphosphate" evidence="2">
    <location>
        <position position="54"/>
    </location>
</feature>